<evidence type="ECO:0000256" key="1">
    <source>
        <dbReference type="ARBA" id="ARBA00023125"/>
    </source>
</evidence>
<dbReference type="PANTHER" id="PTHR13356:SF10">
    <property type="entry name" value="REPLICATION FACTOR-A PROTEIN 1"/>
    <property type="match status" value="1"/>
</dbReference>
<dbReference type="GO" id="GO:0010212">
    <property type="term" value="P:response to ionizing radiation"/>
    <property type="evidence" value="ECO:0007669"/>
    <property type="project" value="TreeGrafter"/>
</dbReference>
<accession>A0A381NZ28</accession>
<dbReference type="Gene3D" id="2.40.50.140">
    <property type="entry name" value="Nucleic acid-binding proteins"/>
    <property type="match status" value="2"/>
</dbReference>
<reference evidence="2" key="1">
    <citation type="submission" date="2018-05" db="EMBL/GenBank/DDBJ databases">
        <authorList>
            <person name="Lanie J.A."/>
            <person name="Ng W.-L."/>
            <person name="Kazmierczak K.M."/>
            <person name="Andrzejewski T.M."/>
            <person name="Davidsen T.M."/>
            <person name="Wayne K.J."/>
            <person name="Tettelin H."/>
            <person name="Glass J.I."/>
            <person name="Rusch D."/>
            <person name="Podicherti R."/>
            <person name="Tsui H.-C.T."/>
            <person name="Winkler M.E."/>
        </authorList>
    </citation>
    <scope>NUCLEOTIDE SEQUENCE</scope>
</reference>
<gene>
    <name evidence="2" type="ORF">METZ01_LOCUS12760</name>
</gene>
<dbReference type="PANTHER" id="PTHR13356">
    <property type="entry name" value="OB FOLD NUCLEIC ACID BINDING PROTEIN-RELATED"/>
    <property type="match status" value="1"/>
</dbReference>
<dbReference type="GO" id="GO:0003677">
    <property type="term" value="F:DNA binding"/>
    <property type="evidence" value="ECO:0007669"/>
    <property type="project" value="UniProtKB-KW"/>
</dbReference>
<evidence type="ECO:0008006" key="3">
    <source>
        <dbReference type="Google" id="ProtNLM"/>
    </source>
</evidence>
<protein>
    <recommendedName>
        <fullName evidence="3">OB domain-containing protein</fullName>
    </recommendedName>
</protein>
<sequence>MQANETDFGPHVKDIATALEDKLDHATIIEELRQYVENYGIDLPTAKEAIVRKHYGDPGALQASPHKQLADIAPDEQAVSFRAKVISVFPKEITLKDGEQRTIFEGNLTDGSATLRYTVWREEFTVKPGAVIEVANAYSKGWNDRVDLNLGDRCRLREVEDATLDALEIPTARTNEGDTTASDVAGLRSGMGSVSLTVRILDVEEREVTVRDESKTLWSGTLADASGSCRFTAWHDHNLQAGEVYSIDNTYVRDWRGIPELQINENSAVARSDAELPALNELEGGTHYTVETLDERGGASDAVLEGHVLAIREGSGLIFRCPECNRVLRSGQCMVHGKQQGTPDLRTKLLFDDGTGALQLFLNRELTEQVLGRDMESCLELVRESYTPETIIDDLEQALLLKPLKVEGFTRSDDYGLMFFARKCEPAHSLDVPSVARQFLAALEA</sequence>
<evidence type="ECO:0000313" key="2">
    <source>
        <dbReference type="EMBL" id="SUZ59906.1"/>
    </source>
</evidence>
<dbReference type="InterPro" id="IPR051231">
    <property type="entry name" value="SOSS-B"/>
</dbReference>
<dbReference type="InterPro" id="IPR012340">
    <property type="entry name" value="NA-bd_OB-fold"/>
</dbReference>
<dbReference type="GO" id="GO:0000724">
    <property type="term" value="P:double-strand break repair via homologous recombination"/>
    <property type="evidence" value="ECO:0007669"/>
    <property type="project" value="TreeGrafter"/>
</dbReference>
<dbReference type="AlphaFoldDB" id="A0A381NZ28"/>
<dbReference type="EMBL" id="UINC01000707">
    <property type="protein sequence ID" value="SUZ59906.1"/>
    <property type="molecule type" value="Genomic_DNA"/>
</dbReference>
<dbReference type="SUPFAM" id="SSF50249">
    <property type="entry name" value="Nucleic acid-binding proteins"/>
    <property type="match status" value="3"/>
</dbReference>
<proteinExistence type="predicted"/>
<keyword evidence="1" id="KW-0238">DNA-binding</keyword>
<organism evidence="2">
    <name type="scientific">marine metagenome</name>
    <dbReference type="NCBI Taxonomy" id="408172"/>
    <lineage>
        <taxon>unclassified sequences</taxon>
        <taxon>metagenomes</taxon>
        <taxon>ecological metagenomes</taxon>
    </lineage>
</organism>
<dbReference type="CDD" id="cd04491">
    <property type="entry name" value="SoSSB_OBF"/>
    <property type="match status" value="2"/>
</dbReference>
<name>A0A381NZ28_9ZZZZ</name>